<dbReference type="Gene3D" id="1.10.357.10">
    <property type="entry name" value="Tetracycline Repressor, domain 2"/>
    <property type="match status" value="1"/>
</dbReference>
<keyword evidence="1 2" id="KW-0238">DNA-binding</keyword>
<name>A0A1G8KJ63_9NOCA</name>
<evidence type="ECO:0000256" key="2">
    <source>
        <dbReference type="PROSITE-ProRule" id="PRU00335"/>
    </source>
</evidence>
<gene>
    <name evidence="4" type="ORF">SAMN05444695_107161</name>
</gene>
<evidence type="ECO:0000313" key="5">
    <source>
        <dbReference type="Proteomes" id="UP000183263"/>
    </source>
</evidence>
<dbReference type="PANTHER" id="PTHR30055:SF223">
    <property type="entry name" value="HTH-TYPE TRANSCRIPTIONAL REGULATOR UIDR"/>
    <property type="match status" value="1"/>
</dbReference>
<evidence type="ECO:0000256" key="1">
    <source>
        <dbReference type="ARBA" id="ARBA00023125"/>
    </source>
</evidence>
<dbReference type="InterPro" id="IPR050109">
    <property type="entry name" value="HTH-type_TetR-like_transc_reg"/>
</dbReference>
<dbReference type="SUPFAM" id="SSF46689">
    <property type="entry name" value="Homeodomain-like"/>
    <property type="match status" value="1"/>
</dbReference>
<dbReference type="InterPro" id="IPR001647">
    <property type="entry name" value="HTH_TetR"/>
</dbReference>
<keyword evidence="5" id="KW-1185">Reference proteome</keyword>
<protein>
    <submittedName>
        <fullName evidence="4">DNA-binding transcriptional regulator, AcrR family</fullName>
    </submittedName>
</protein>
<dbReference type="GO" id="GO:0000976">
    <property type="term" value="F:transcription cis-regulatory region binding"/>
    <property type="evidence" value="ECO:0007669"/>
    <property type="project" value="TreeGrafter"/>
</dbReference>
<accession>A0A1G8KJ63</accession>
<reference evidence="4 5" key="1">
    <citation type="submission" date="2016-10" db="EMBL/GenBank/DDBJ databases">
        <authorList>
            <person name="de Groot N.N."/>
        </authorList>
    </citation>
    <scope>NUCLEOTIDE SEQUENCE [LARGE SCALE GENOMIC DNA]</scope>
    <source>
        <strain evidence="4 5">DSM 44892</strain>
    </source>
</reference>
<sequence length="231" mass="24467">MVTTGPGRPRLTSPRRPGASAAEEILDAAAELFTTQGFTATSTRRIARDVGIRQASLYHHFATKEEILEALLERTVSPALAAADALTAADVPGAVALHALAWFDSRQLASARWNLGALYLLPELRSPSLAPFVEQRRALRGRYAALARRAVLESEGGDRDGDDAALLDLPFRIVESVIATRADSDEAPSADIGRTLADAALRVLGVDGQAIEPHSRRALAAAGLADTAPTD</sequence>
<dbReference type="GO" id="GO:0003700">
    <property type="term" value="F:DNA-binding transcription factor activity"/>
    <property type="evidence" value="ECO:0007669"/>
    <property type="project" value="TreeGrafter"/>
</dbReference>
<organism evidence="4 5">
    <name type="scientific">Rhodococcus triatomae</name>
    <dbReference type="NCBI Taxonomy" id="300028"/>
    <lineage>
        <taxon>Bacteria</taxon>
        <taxon>Bacillati</taxon>
        <taxon>Actinomycetota</taxon>
        <taxon>Actinomycetes</taxon>
        <taxon>Mycobacteriales</taxon>
        <taxon>Nocardiaceae</taxon>
        <taxon>Rhodococcus</taxon>
    </lineage>
</organism>
<dbReference type="PRINTS" id="PR00455">
    <property type="entry name" value="HTHTETR"/>
</dbReference>
<dbReference type="PANTHER" id="PTHR30055">
    <property type="entry name" value="HTH-TYPE TRANSCRIPTIONAL REGULATOR RUTR"/>
    <property type="match status" value="1"/>
</dbReference>
<dbReference type="AlphaFoldDB" id="A0A1G8KJ63"/>
<evidence type="ECO:0000313" key="4">
    <source>
        <dbReference type="EMBL" id="SDI43459.1"/>
    </source>
</evidence>
<dbReference type="EMBL" id="FNDN01000007">
    <property type="protein sequence ID" value="SDI43459.1"/>
    <property type="molecule type" value="Genomic_DNA"/>
</dbReference>
<dbReference type="Proteomes" id="UP000183263">
    <property type="component" value="Unassembled WGS sequence"/>
</dbReference>
<dbReference type="Pfam" id="PF00440">
    <property type="entry name" value="TetR_N"/>
    <property type="match status" value="1"/>
</dbReference>
<feature type="domain" description="HTH tetR-type" evidence="3">
    <location>
        <begin position="19"/>
        <end position="79"/>
    </location>
</feature>
<evidence type="ECO:0000259" key="3">
    <source>
        <dbReference type="PROSITE" id="PS50977"/>
    </source>
</evidence>
<proteinExistence type="predicted"/>
<dbReference type="PROSITE" id="PS50977">
    <property type="entry name" value="HTH_TETR_2"/>
    <property type="match status" value="1"/>
</dbReference>
<dbReference type="InterPro" id="IPR009057">
    <property type="entry name" value="Homeodomain-like_sf"/>
</dbReference>
<feature type="DNA-binding region" description="H-T-H motif" evidence="2">
    <location>
        <begin position="42"/>
        <end position="61"/>
    </location>
</feature>